<accession>A0A327L1H5</accession>
<dbReference type="InterPro" id="IPR013655">
    <property type="entry name" value="PAS_fold_3"/>
</dbReference>
<name>A0A327L1H5_9BRAD</name>
<evidence type="ECO:0000259" key="1">
    <source>
        <dbReference type="PROSITE" id="PS50112"/>
    </source>
</evidence>
<dbReference type="Proteomes" id="UP000249130">
    <property type="component" value="Unassembled WGS sequence"/>
</dbReference>
<organism evidence="2 3">
    <name type="scientific">Rhodoplanes roseus</name>
    <dbReference type="NCBI Taxonomy" id="29409"/>
    <lineage>
        <taxon>Bacteria</taxon>
        <taxon>Pseudomonadati</taxon>
        <taxon>Pseudomonadota</taxon>
        <taxon>Alphaproteobacteria</taxon>
        <taxon>Hyphomicrobiales</taxon>
        <taxon>Nitrobacteraceae</taxon>
        <taxon>Rhodoplanes</taxon>
    </lineage>
</organism>
<evidence type="ECO:0000313" key="3">
    <source>
        <dbReference type="Proteomes" id="UP000249130"/>
    </source>
</evidence>
<comment type="caution">
    <text evidence="2">The sequence shown here is derived from an EMBL/GenBank/DDBJ whole genome shotgun (WGS) entry which is preliminary data.</text>
</comment>
<dbReference type="OrthoDB" id="266313at2"/>
<dbReference type="SMART" id="SM00091">
    <property type="entry name" value="PAS"/>
    <property type="match status" value="1"/>
</dbReference>
<keyword evidence="3" id="KW-1185">Reference proteome</keyword>
<dbReference type="AlphaFoldDB" id="A0A327L1H5"/>
<reference evidence="2 3" key="1">
    <citation type="submission" date="2017-07" db="EMBL/GenBank/DDBJ databases">
        <title>Draft Genome Sequences of Select Purple Nonsulfur Bacteria.</title>
        <authorList>
            <person name="Lasarre B."/>
            <person name="Mckinlay J.B."/>
        </authorList>
    </citation>
    <scope>NUCLEOTIDE SEQUENCE [LARGE SCALE GENOMIC DNA]</scope>
    <source>
        <strain evidence="2 3">DSM 5909</strain>
    </source>
</reference>
<feature type="domain" description="PAS" evidence="1">
    <location>
        <begin position="25"/>
        <end position="76"/>
    </location>
</feature>
<dbReference type="NCBIfam" id="TIGR00229">
    <property type="entry name" value="sensory_box"/>
    <property type="match status" value="1"/>
</dbReference>
<dbReference type="Gene3D" id="3.30.450.20">
    <property type="entry name" value="PAS domain"/>
    <property type="match status" value="1"/>
</dbReference>
<dbReference type="InterPro" id="IPR035965">
    <property type="entry name" value="PAS-like_dom_sf"/>
</dbReference>
<evidence type="ECO:0000313" key="2">
    <source>
        <dbReference type="EMBL" id="RAI44346.1"/>
    </source>
</evidence>
<dbReference type="Pfam" id="PF08447">
    <property type="entry name" value="PAS_3"/>
    <property type="match status" value="1"/>
</dbReference>
<dbReference type="CDD" id="cd00130">
    <property type="entry name" value="PAS"/>
    <property type="match status" value="1"/>
</dbReference>
<protein>
    <submittedName>
        <fullName evidence="2">Chemotaxis protein</fullName>
    </submittedName>
</protein>
<sequence>MALRVTPTDREIHFSTDDLIVSKTDLKGRITYANQVFCDLCGYNEAELMGQPHSIIRHPDMPRAVFKLLWDTVQDGREVFAYVKNMARNGDHYWVFAHVTPSFNERREIIGYHSNRRVPERRAVTAVAPLYAEVLREEARHANGKDALAAGYRRLVEFVDAQGMPYDELVFAL</sequence>
<gene>
    <name evidence="2" type="ORF">CH341_09540</name>
</gene>
<dbReference type="InterPro" id="IPR000014">
    <property type="entry name" value="PAS"/>
</dbReference>
<dbReference type="SUPFAM" id="SSF55785">
    <property type="entry name" value="PYP-like sensor domain (PAS domain)"/>
    <property type="match status" value="1"/>
</dbReference>
<dbReference type="EMBL" id="NPEX01000048">
    <property type="protein sequence ID" value="RAI44346.1"/>
    <property type="molecule type" value="Genomic_DNA"/>
</dbReference>
<proteinExistence type="predicted"/>
<dbReference type="RefSeq" id="WP_111418815.1">
    <property type="nucleotide sequence ID" value="NZ_NPEX01000048.1"/>
</dbReference>
<dbReference type="PROSITE" id="PS50112">
    <property type="entry name" value="PAS"/>
    <property type="match status" value="1"/>
</dbReference>